<gene>
    <name evidence="7" type="ORF">ENX16_03680</name>
</gene>
<dbReference type="InterPro" id="IPR015943">
    <property type="entry name" value="WD40/YVTN_repeat-like_dom_sf"/>
</dbReference>
<dbReference type="InterPro" id="IPR052025">
    <property type="entry name" value="Xyloglucanase_GH74"/>
</dbReference>
<sequence length="263" mass="28108">MDSIARANTVAFDPFVPNRILLGGDSIYNYKLLLVSSDLGTSWEHTGNGLSGIVYCLVPSVRTPGLFYAGTNQGLFRSTDGGVNWSRTGTFTMVRAVVIDNQNDSLIYAGTSSGVYMSTDAGVSWQAVNEGLVIPDILSLAFRSNAPRTVFAGTNGSGAYFTTPPTGVDELAGSVEVEPIQVQVLPNPARTRFSLTVASPAGQTVQAVIYEPSGRLIRQLPPRLSSGNTVSWLVDWRGAGRGVYFIRIKAGAVEQRARVVITD</sequence>
<keyword evidence="5" id="KW-0624">Polysaccharide degradation</keyword>
<comment type="caution">
    <text evidence="7">The sequence shown here is derived from an EMBL/GenBank/DDBJ whole genome shotgun (WGS) entry which is preliminary data.</text>
</comment>
<evidence type="ECO:0000256" key="3">
    <source>
        <dbReference type="ARBA" id="ARBA00023277"/>
    </source>
</evidence>
<keyword evidence="1" id="KW-0732">Signal</keyword>
<dbReference type="AlphaFoldDB" id="A0A7V3UZQ5"/>
<evidence type="ECO:0000256" key="1">
    <source>
        <dbReference type="ARBA" id="ARBA00022729"/>
    </source>
</evidence>
<dbReference type="GO" id="GO:0000272">
    <property type="term" value="P:polysaccharide catabolic process"/>
    <property type="evidence" value="ECO:0007669"/>
    <property type="project" value="UniProtKB-KW"/>
</dbReference>
<keyword evidence="3" id="KW-0119">Carbohydrate metabolism</keyword>
<dbReference type="PANTHER" id="PTHR43739:SF2">
    <property type="entry name" value="OLIGOXYLOGLUCAN-REDUCING END-SPECIFIC XYLOGLUCANASE-RELATED"/>
    <property type="match status" value="1"/>
</dbReference>
<proteinExistence type="inferred from homology"/>
<accession>A0A7V3UZQ5</accession>
<evidence type="ECO:0000313" key="7">
    <source>
        <dbReference type="EMBL" id="HGD13160.1"/>
    </source>
</evidence>
<name>A0A7V3UZQ5_UNCW3</name>
<dbReference type="Gene3D" id="2.130.10.10">
    <property type="entry name" value="YVTN repeat-like/Quinoprotein amine dehydrogenase"/>
    <property type="match status" value="1"/>
</dbReference>
<keyword evidence="2" id="KW-0378">Hydrolase</keyword>
<evidence type="ECO:0000256" key="2">
    <source>
        <dbReference type="ARBA" id="ARBA00022801"/>
    </source>
</evidence>
<dbReference type="GO" id="GO:0016798">
    <property type="term" value="F:hydrolase activity, acting on glycosyl bonds"/>
    <property type="evidence" value="ECO:0007669"/>
    <property type="project" value="UniProtKB-KW"/>
</dbReference>
<keyword evidence="4" id="KW-0326">Glycosidase</keyword>
<dbReference type="EMBL" id="DTMZ01000083">
    <property type="protein sequence ID" value="HGD13160.1"/>
    <property type="molecule type" value="Genomic_DNA"/>
</dbReference>
<dbReference type="Pfam" id="PF02012">
    <property type="entry name" value="BNR"/>
    <property type="match status" value="1"/>
</dbReference>
<reference evidence="7" key="1">
    <citation type="journal article" date="2020" name="mSystems">
        <title>Genome- and Community-Level Interaction Insights into Carbon Utilization and Element Cycling Functions of Hydrothermarchaeota in Hydrothermal Sediment.</title>
        <authorList>
            <person name="Zhou Z."/>
            <person name="Liu Y."/>
            <person name="Xu W."/>
            <person name="Pan J."/>
            <person name="Luo Z.H."/>
            <person name="Li M."/>
        </authorList>
    </citation>
    <scope>NUCLEOTIDE SEQUENCE [LARGE SCALE GENOMIC DNA]</scope>
    <source>
        <strain evidence="7">SpSt-914</strain>
    </source>
</reference>
<protein>
    <submittedName>
        <fullName evidence="7">T9SS type A sorting domain-containing protein</fullName>
    </submittedName>
</protein>
<dbReference type="InterPro" id="IPR002860">
    <property type="entry name" value="BNR_rpt"/>
</dbReference>
<evidence type="ECO:0000256" key="6">
    <source>
        <dbReference type="ARBA" id="ARBA00037986"/>
    </source>
</evidence>
<dbReference type="NCBIfam" id="TIGR04183">
    <property type="entry name" value="Por_Secre_tail"/>
    <property type="match status" value="1"/>
</dbReference>
<comment type="similarity">
    <text evidence="6">Belongs to the glycosyl hydrolase 74 family.</text>
</comment>
<dbReference type="SUPFAM" id="SSF110296">
    <property type="entry name" value="Oligoxyloglucan reducing end-specific cellobiohydrolase"/>
    <property type="match status" value="1"/>
</dbReference>
<evidence type="ECO:0000256" key="4">
    <source>
        <dbReference type="ARBA" id="ARBA00023295"/>
    </source>
</evidence>
<dbReference type="GO" id="GO:0010411">
    <property type="term" value="P:xyloglucan metabolic process"/>
    <property type="evidence" value="ECO:0007669"/>
    <property type="project" value="TreeGrafter"/>
</dbReference>
<dbReference type="PANTHER" id="PTHR43739">
    <property type="entry name" value="XYLOGLUCANASE (EUROFUNG)"/>
    <property type="match status" value="1"/>
</dbReference>
<evidence type="ECO:0000256" key="5">
    <source>
        <dbReference type="ARBA" id="ARBA00023326"/>
    </source>
</evidence>
<dbReference type="InterPro" id="IPR026444">
    <property type="entry name" value="Secre_tail"/>
</dbReference>
<organism evidence="7">
    <name type="scientific">candidate division WOR-3 bacterium</name>
    <dbReference type="NCBI Taxonomy" id="2052148"/>
    <lineage>
        <taxon>Bacteria</taxon>
        <taxon>Bacteria division WOR-3</taxon>
    </lineage>
</organism>